<accession>A0AAE4ZAS8</accession>
<reference evidence="1 2" key="1">
    <citation type="submission" date="2020-01" db="EMBL/GenBank/DDBJ databases">
        <title>Genomes assembled from Gulf of Kutch pelagic sediment metagenomes.</title>
        <authorList>
            <person name="Chandrashekar M."/>
            <person name="Mahajan M.S."/>
            <person name="Dave K.J."/>
            <person name="Vatsa P."/>
            <person name="Nathani N.M."/>
        </authorList>
    </citation>
    <scope>NUCLEOTIDE SEQUENCE [LARGE SCALE GENOMIC DNA]</scope>
    <source>
        <strain evidence="1">KS3-K002</strain>
    </source>
</reference>
<sequence>MPKLDPRNMNPTELVEATKSAKAFLRALEQSRSDARDEELVWIEQPNGRKEVCRYGLWRKHLSRQQERGFRLLDPDEVADEQAKVAQAAAARKERRKLWMKIPKGERGEFEARKPREKYSLGELRQILEENGWQNRDQFDDFSLAQLQAKVIELQNQIEEQKKPPPAAA</sequence>
<name>A0AAE4ZAS8_9BACT</name>
<comment type="caution">
    <text evidence="1">The sequence shown here is derived from an EMBL/GenBank/DDBJ whole genome shotgun (WGS) entry which is preliminary data.</text>
</comment>
<evidence type="ECO:0000313" key="1">
    <source>
        <dbReference type="EMBL" id="NIR76779.1"/>
    </source>
</evidence>
<proteinExistence type="predicted"/>
<dbReference type="AlphaFoldDB" id="A0AAE4ZAS8"/>
<dbReference type="Proteomes" id="UP000702544">
    <property type="component" value="Unassembled WGS sequence"/>
</dbReference>
<gene>
    <name evidence="1" type="ORF">GWO12_17010</name>
</gene>
<protein>
    <submittedName>
        <fullName evidence="1">Uncharacterized protein</fullName>
    </submittedName>
</protein>
<organism evidence="1 2">
    <name type="scientific">Candidatus Kutchimonas denitrificans</name>
    <dbReference type="NCBI Taxonomy" id="3056748"/>
    <lineage>
        <taxon>Bacteria</taxon>
        <taxon>Pseudomonadati</taxon>
        <taxon>Gemmatimonadota</taxon>
        <taxon>Gemmatimonadia</taxon>
        <taxon>Candidatus Palauibacterales</taxon>
        <taxon>Candidatus Palauibacteraceae</taxon>
        <taxon>Candidatus Kutchimonas</taxon>
    </lineage>
</organism>
<dbReference type="EMBL" id="JAACAK010000148">
    <property type="protein sequence ID" value="NIR76779.1"/>
    <property type="molecule type" value="Genomic_DNA"/>
</dbReference>
<evidence type="ECO:0000313" key="2">
    <source>
        <dbReference type="Proteomes" id="UP000702544"/>
    </source>
</evidence>